<evidence type="ECO:0000256" key="1">
    <source>
        <dbReference type="ARBA" id="ARBA00004967"/>
    </source>
</evidence>
<dbReference type="Gene3D" id="3.40.50.620">
    <property type="entry name" value="HUPs"/>
    <property type="match status" value="1"/>
</dbReference>
<gene>
    <name evidence="13" type="ORF">CCAE0312_LOCUS5160</name>
</gene>
<keyword evidence="8" id="KW-0547">Nucleotide-binding</keyword>
<dbReference type="GO" id="GO:0006526">
    <property type="term" value="P:L-arginine biosynthetic process"/>
    <property type="evidence" value="ECO:0007669"/>
    <property type="project" value="UniProtKB-UniPathway"/>
</dbReference>
<name>A0A7S1XEK6_9RHOD</name>
<evidence type="ECO:0000256" key="3">
    <source>
        <dbReference type="ARBA" id="ARBA00012286"/>
    </source>
</evidence>
<evidence type="ECO:0000256" key="2">
    <source>
        <dbReference type="ARBA" id="ARBA00011881"/>
    </source>
</evidence>
<reference evidence="13" key="1">
    <citation type="submission" date="2021-01" db="EMBL/GenBank/DDBJ databases">
        <authorList>
            <person name="Corre E."/>
            <person name="Pelletier E."/>
            <person name="Niang G."/>
            <person name="Scheremetjew M."/>
            <person name="Finn R."/>
            <person name="Kale V."/>
            <person name="Holt S."/>
            <person name="Cochrane G."/>
            <person name="Meng A."/>
            <person name="Brown T."/>
            <person name="Cohen L."/>
        </authorList>
    </citation>
    <scope>NUCLEOTIDE SEQUENCE</scope>
    <source>
        <strain evidence="13">SAG 36.94</strain>
    </source>
</reference>
<dbReference type="InterPro" id="IPR023434">
    <property type="entry name" value="Arginosuc_synth_type_1_subfam"/>
</dbReference>
<feature type="domain" description="Arginosuccinate synthase C-terminal" evidence="12">
    <location>
        <begin position="178"/>
        <end position="399"/>
    </location>
</feature>
<dbReference type="PROSITE" id="PS00565">
    <property type="entry name" value="ARGININOSUCCIN_SYN_2"/>
    <property type="match status" value="1"/>
</dbReference>
<dbReference type="FunFam" id="3.90.1260.10:FF:000003">
    <property type="entry name" value="Argininosuccinate synthase"/>
    <property type="match status" value="1"/>
</dbReference>
<keyword evidence="5" id="KW-0055">Arginine biosynthesis</keyword>
<dbReference type="InterPro" id="IPR014729">
    <property type="entry name" value="Rossmann-like_a/b/a_fold"/>
</dbReference>
<organism evidence="13">
    <name type="scientific">Compsopogon caeruleus</name>
    <dbReference type="NCBI Taxonomy" id="31354"/>
    <lineage>
        <taxon>Eukaryota</taxon>
        <taxon>Rhodophyta</taxon>
        <taxon>Compsopogonophyceae</taxon>
        <taxon>Compsopogonales</taxon>
        <taxon>Compsopogonaceae</taxon>
        <taxon>Compsopogon</taxon>
    </lineage>
</organism>
<sequence>MARGKVVLAYSGGLDTSIILRWLQDEGFAVICFIANVGQDEDFDKARAKAESLGAEKVFVEDLRAEFVTNYIFPAVRANAIYESRYLLGTSLARPVIAKRQVEIAAAEGAEWVSHGATGKGNDQVRFELTYYALAPTIKVIAPWREDVFLEKFKGRSDLLAYAREKGIPLPAGEKPPYSMDENLMHISYESGDLEDPRTAPKEEMYRKTLPMSQWENEPETIRISFRDGTPCRVDNEKANEHFENPLELYLYLNDVAKRHGIGRIDIVENRFVGIKSRGVYETPAATILRCAHLDIEGIAMDREVMRLRDMLSPKFSELVYNGFWFSPEMDFLHAAIAKSQELIDGWVDVVCYKGGCMAVARESPSSLYNEEIASMESVEGYNPSDAGGFIRINAIRLRAHREILLSTDPERLKSATVCGTTYRPVLEKPN</sequence>
<dbReference type="SUPFAM" id="SSF52402">
    <property type="entry name" value="Adenine nucleotide alpha hydrolases-like"/>
    <property type="match status" value="1"/>
</dbReference>
<dbReference type="InterPro" id="IPR024074">
    <property type="entry name" value="AS_cat/multimer_dom_body"/>
</dbReference>
<dbReference type="InterPro" id="IPR048267">
    <property type="entry name" value="Arginosuc_syn_N"/>
</dbReference>
<dbReference type="PROSITE" id="PS00564">
    <property type="entry name" value="ARGININOSUCCIN_SYN_1"/>
    <property type="match status" value="1"/>
</dbReference>
<dbReference type="HAMAP" id="MF_00005">
    <property type="entry name" value="Arg_succ_synth_type1"/>
    <property type="match status" value="1"/>
</dbReference>
<dbReference type="NCBIfam" id="NF001770">
    <property type="entry name" value="PRK00509.1"/>
    <property type="match status" value="1"/>
</dbReference>
<protein>
    <recommendedName>
        <fullName evidence="4">Argininosuccinate synthase</fullName>
        <ecNumber evidence="3">6.3.4.5</ecNumber>
    </recommendedName>
    <alternativeName>
        <fullName evidence="10">Citrulline--aspartate ligase</fullName>
    </alternativeName>
</protein>
<evidence type="ECO:0000256" key="4">
    <source>
        <dbReference type="ARBA" id="ARBA00014810"/>
    </source>
</evidence>
<dbReference type="NCBIfam" id="TIGR00032">
    <property type="entry name" value="argG"/>
    <property type="match status" value="1"/>
</dbReference>
<dbReference type="GO" id="GO:0005737">
    <property type="term" value="C:cytoplasm"/>
    <property type="evidence" value="ECO:0007669"/>
    <property type="project" value="TreeGrafter"/>
</dbReference>
<evidence type="ECO:0000256" key="5">
    <source>
        <dbReference type="ARBA" id="ARBA00022571"/>
    </source>
</evidence>
<feature type="domain" description="Arginosuccinate synthase-like N-terminal" evidence="11">
    <location>
        <begin position="5"/>
        <end position="169"/>
    </location>
</feature>
<evidence type="ECO:0000256" key="7">
    <source>
        <dbReference type="ARBA" id="ARBA00022605"/>
    </source>
</evidence>
<dbReference type="InterPro" id="IPR018223">
    <property type="entry name" value="Arginosuc_synth_CS"/>
</dbReference>
<comment type="subunit">
    <text evidence="2">Homotetramer.</text>
</comment>
<dbReference type="GO" id="GO:0005524">
    <property type="term" value="F:ATP binding"/>
    <property type="evidence" value="ECO:0007669"/>
    <property type="project" value="UniProtKB-KW"/>
</dbReference>
<dbReference type="CDD" id="cd01999">
    <property type="entry name" value="ASS"/>
    <property type="match status" value="1"/>
</dbReference>
<keyword evidence="7" id="KW-0028">Amino-acid biosynthesis</keyword>
<evidence type="ECO:0000259" key="12">
    <source>
        <dbReference type="Pfam" id="PF20979"/>
    </source>
</evidence>
<dbReference type="Gene3D" id="3.90.1260.10">
    <property type="entry name" value="Argininosuccinate synthetase, chain A, domain 2"/>
    <property type="match status" value="1"/>
</dbReference>
<keyword evidence="6" id="KW-0436">Ligase</keyword>
<evidence type="ECO:0000256" key="10">
    <source>
        <dbReference type="ARBA" id="ARBA00029916"/>
    </source>
</evidence>
<dbReference type="Pfam" id="PF20979">
    <property type="entry name" value="Arginosuc_syn_C"/>
    <property type="match status" value="1"/>
</dbReference>
<keyword evidence="9" id="KW-0067">ATP-binding</keyword>
<dbReference type="GO" id="GO:0004055">
    <property type="term" value="F:argininosuccinate synthase activity"/>
    <property type="evidence" value="ECO:0007669"/>
    <property type="project" value="UniProtKB-EC"/>
</dbReference>
<dbReference type="FunFam" id="3.40.50.620:FF:000019">
    <property type="entry name" value="Argininosuccinate synthase"/>
    <property type="match status" value="1"/>
</dbReference>
<dbReference type="SUPFAM" id="SSF69864">
    <property type="entry name" value="Argininosuccinate synthetase, C-terminal domain"/>
    <property type="match status" value="1"/>
</dbReference>
<evidence type="ECO:0000256" key="6">
    <source>
        <dbReference type="ARBA" id="ARBA00022598"/>
    </source>
</evidence>
<evidence type="ECO:0000259" key="11">
    <source>
        <dbReference type="Pfam" id="PF00764"/>
    </source>
</evidence>
<evidence type="ECO:0000313" key="13">
    <source>
        <dbReference type="EMBL" id="CAD9233075.1"/>
    </source>
</evidence>
<dbReference type="Gene3D" id="1.20.5.470">
    <property type="entry name" value="Single helix bin"/>
    <property type="match status" value="1"/>
</dbReference>
<proteinExistence type="inferred from homology"/>
<dbReference type="GO" id="GO:0000050">
    <property type="term" value="P:urea cycle"/>
    <property type="evidence" value="ECO:0007669"/>
    <property type="project" value="TreeGrafter"/>
</dbReference>
<dbReference type="InterPro" id="IPR001518">
    <property type="entry name" value="Arginosuc_synth"/>
</dbReference>
<evidence type="ECO:0000256" key="8">
    <source>
        <dbReference type="ARBA" id="ARBA00022741"/>
    </source>
</evidence>
<dbReference type="UniPathway" id="UPA00068">
    <property type="reaction ID" value="UER00113"/>
</dbReference>
<dbReference type="GO" id="GO:0000053">
    <property type="term" value="P:argininosuccinate metabolic process"/>
    <property type="evidence" value="ECO:0007669"/>
    <property type="project" value="TreeGrafter"/>
</dbReference>
<dbReference type="InterPro" id="IPR048268">
    <property type="entry name" value="Arginosuc_syn_C"/>
</dbReference>
<dbReference type="AlphaFoldDB" id="A0A7S1XEK6"/>
<dbReference type="PANTHER" id="PTHR11587:SF2">
    <property type="entry name" value="ARGININOSUCCINATE SYNTHASE"/>
    <property type="match status" value="1"/>
</dbReference>
<accession>A0A7S1XEK6</accession>
<evidence type="ECO:0000256" key="9">
    <source>
        <dbReference type="ARBA" id="ARBA00022840"/>
    </source>
</evidence>
<dbReference type="PANTHER" id="PTHR11587">
    <property type="entry name" value="ARGININOSUCCINATE SYNTHASE"/>
    <property type="match status" value="1"/>
</dbReference>
<dbReference type="Pfam" id="PF00764">
    <property type="entry name" value="Arginosuc_synth"/>
    <property type="match status" value="1"/>
</dbReference>
<dbReference type="EC" id="6.3.4.5" evidence="3"/>
<comment type="pathway">
    <text evidence="1">Amino-acid biosynthesis; L-arginine biosynthesis; L-arginine from L-ornithine and carbamoyl phosphate: step 2/3.</text>
</comment>
<dbReference type="EMBL" id="HBGH01009309">
    <property type="protein sequence ID" value="CAD9233075.1"/>
    <property type="molecule type" value="Transcribed_RNA"/>
</dbReference>